<evidence type="ECO:0000313" key="4">
    <source>
        <dbReference type="Proteomes" id="UP000007494"/>
    </source>
</evidence>
<feature type="region of interest" description="Disordered" evidence="1">
    <location>
        <begin position="989"/>
        <end position="1023"/>
    </location>
</feature>
<name>F0VNR6_NEOCL</name>
<feature type="region of interest" description="Disordered" evidence="1">
    <location>
        <begin position="852"/>
        <end position="877"/>
    </location>
</feature>
<feature type="compositionally biased region" description="Polar residues" evidence="1">
    <location>
        <begin position="78"/>
        <end position="87"/>
    </location>
</feature>
<dbReference type="RefSeq" id="XP_003885390.1">
    <property type="nucleotide sequence ID" value="XM_003885341.1"/>
</dbReference>
<reference evidence="2" key="1">
    <citation type="submission" date="2011-02" db="EMBL/GenBank/DDBJ databases">
        <authorList>
            <person name="Aslett M."/>
        </authorList>
    </citation>
    <scope>NUCLEOTIDE SEQUENCE</scope>
    <source>
        <strain evidence="2">Liverpool</strain>
    </source>
</reference>
<gene>
    <name evidence="3" type="ORF">BN1204_057850</name>
    <name evidence="2" type="ORF">NCLIV_057850</name>
</gene>
<sequence>MATEHSDFPEASDDAACQSADFGHGSVPVGRQESRGSQVHSADVEKVPPSSSLQSSDGLTRDDGQEKPAPTRNRFRPTVSSETSTQRHGGGRPATAPSVRRKAAEELPGLRRRTKEILRAKKARKDKHFSKIAFISSDPNYYNLLPVQPAVGWWKCVLMHPKHSLAFVCRLASNLDVIIPDTVFCSGTECFYISSGPEGMLGTPDSDALKQDHTGGAGASNGWVIKSDFSAAKLLENNLFTWMHADEQARLTGETGQLAPTKRRTSTPGPWNNPERSEQGGDRRQRGSISCGRTSQLLEGTGLEAQLQASPPYPAAVMKQMHYMRKDCNITKAVDLTTLSSVSSDSSVERVYQAFVRGKLRSRCQLTRVCWSACRAPSGFTLVNRLTPQQARNLGGDLTSQFCVSCDNPTLNGVSRTAEEEQLRKADPDETSFDVFPVAGATLAAAAQVAKSIFHFTQTLFRVWLETLVVDLVKGPSSTWYFIQVKSFTVRQASPTMPITFSSSAAEPPDESEDDIGERRRKKSCENISRLAIPAMCQMCGLKHRKQDLSKTVNLRMMLETQHHMRKRGVDILFFPLSGRLQLSYNYPVCSLCYSLYLAERELIKAELDLAQALRQPMPSREPTFFSFTGVLDAIQSSTQPDDPYLIDLLRSFNNAPPRQTASFAEQGKGDNEHSSINLQIDRAKERDPLLAFVHTDEDPRRSVAIPTVQGSSKPRNSVAFSVPSTSSLPPSTSSLTAAHLSRPAPGGSPSYPVSPHHPSAASHASAATAGLSAGPTAPRASSKSRNPPRHRILTGSGAAVAPPKQTLRGGEAVMGGSLTKEDRCRQLPPKLYQWRMMLFVHSLQDLPGHLLLPEDEKPVSDDERQEVDSASSQNPCGPQIAIELKLFGSTMMVPLATPELPGSTLASGSPSRGLGSTSSHHSAETGNASEGDSTADSLGDGPLGVAPHYVPIKRIIVLYLFSVSPTLHKVFEEESIEFRLLASALPRTSTDRGSESSCPSGPASSPSQSYPSSSVSTSQSRTRRSPVVSVCPACSRPCWVPYHSPPMVRRTDFGPTARLTAAEITGQRPYSATARAPASVCAACKSQPCFDVSRSFPWGRRPQTASSAPGLDRPQSCSRLPGPSEKRRSGIYRPSSTTALSRTSATAAGQAGSVALHEVASGSCSLQRLIGMKHSKQQTYVLLFATRGKGQVRLRLVLGLHQDMQVPSQYVCVRPYADAFLSARPYSSPCPVPADWIDCFAGSGGGFRSSMPVKQDPGGASSAGALQKQVRLRGKSERPPPGAASRQTASSGSPGLASARVTALPSAAWNKGARGLGTERGGTAFGRPLSAEASISAAKKPLFGLRFSTSQDSGRPPVVAPRPHKGGRRLQMERNAAAVRGVSPMFMLDLER</sequence>
<feature type="compositionally biased region" description="Basic and acidic residues" evidence="1">
    <location>
        <begin position="102"/>
        <end position="112"/>
    </location>
</feature>
<reference evidence="4" key="3">
    <citation type="journal article" date="2012" name="PLoS Pathog.">
        <title>Comparative genomics of the apicomplexan parasites Toxoplasma gondii and Neospora caninum: Coccidia differing in host range and transmission strategy.</title>
        <authorList>
            <person name="Reid A.J."/>
            <person name="Vermont S.J."/>
            <person name="Cotton J.A."/>
            <person name="Harris D."/>
            <person name="Hill-Cawthorne G.A."/>
            <person name="Konen-Waisman S."/>
            <person name="Latham S.M."/>
            <person name="Mourier T."/>
            <person name="Norton R."/>
            <person name="Quail M.A."/>
            <person name="Sanders M."/>
            <person name="Shanmugam D."/>
            <person name="Sohal A."/>
            <person name="Wasmuth J.D."/>
            <person name="Brunk B."/>
            <person name="Grigg M.E."/>
            <person name="Howard J.C."/>
            <person name="Parkinson J."/>
            <person name="Roos D.S."/>
            <person name="Trees A.J."/>
            <person name="Berriman M."/>
            <person name="Pain A."/>
            <person name="Wastling J.M."/>
        </authorList>
    </citation>
    <scope>NUCLEOTIDE SEQUENCE [LARGE SCALE GENOMIC DNA]</scope>
    <source>
        <strain evidence="4">Liverpool</strain>
    </source>
</reference>
<dbReference type="InParanoid" id="F0VNR6"/>
<feature type="compositionally biased region" description="Low complexity" evidence="1">
    <location>
        <begin position="744"/>
        <end position="779"/>
    </location>
</feature>
<dbReference type="EMBL" id="FR823392">
    <property type="protein sequence ID" value="CBZ55362.1"/>
    <property type="molecule type" value="Genomic_DNA"/>
</dbReference>
<feature type="region of interest" description="Disordered" evidence="1">
    <location>
        <begin position="1"/>
        <end position="112"/>
    </location>
</feature>
<dbReference type="EMBL" id="LN714486">
    <property type="protein sequence ID" value="CEL70098.1"/>
    <property type="molecule type" value="Genomic_DNA"/>
</dbReference>
<dbReference type="OrthoDB" id="65154at2759"/>
<feature type="compositionally biased region" description="Polar residues" evidence="1">
    <location>
        <begin position="905"/>
        <end position="937"/>
    </location>
</feature>
<proteinExistence type="predicted"/>
<reference evidence="2" key="2">
    <citation type="submission" date="2011-03" db="EMBL/GenBank/DDBJ databases">
        <title>Comparative genomics and transcriptomics of Neospora caninum and Toxoplasma gondii.</title>
        <authorList>
            <person name="Reid A.J."/>
            <person name="Sohal A."/>
            <person name="Harris D."/>
            <person name="Quail M."/>
            <person name="Sanders M."/>
            <person name="Berriman M."/>
            <person name="Wastling J.M."/>
            <person name="Pain A."/>
        </authorList>
    </citation>
    <scope>NUCLEOTIDE SEQUENCE</scope>
    <source>
        <strain evidence="2">Liverpool</strain>
    </source>
</reference>
<feature type="compositionally biased region" description="Basic and acidic residues" evidence="1">
    <location>
        <begin position="275"/>
        <end position="285"/>
    </location>
</feature>
<evidence type="ECO:0000256" key="1">
    <source>
        <dbReference type="SAM" id="MobiDB-lite"/>
    </source>
</evidence>
<feature type="region of interest" description="Disordered" evidence="1">
    <location>
        <begin position="1251"/>
        <end position="1298"/>
    </location>
</feature>
<keyword evidence="4" id="KW-1185">Reference proteome</keyword>
<feature type="compositionally biased region" description="Polar residues" evidence="1">
    <location>
        <begin position="709"/>
        <end position="720"/>
    </location>
</feature>
<dbReference type="VEuPathDB" id="ToxoDB:NCLIV_057850"/>
<reference evidence="3" key="4">
    <citation type="journal article" date="2015" name="PLoS ONE">
        <title>Comprehensive Evaluation of Toxoplasma gondii VEG and Neospora caninum LIV Genomes with Tachyzoite Stage Transcriptome and Proteome Defines Novel Transcript Features.</title>
        <authorList>
            <person name="Ramaprasad A."/>
            <person name="Mourier T."/>
            <person name="Naeem R."/>
            <person name="Malas T.B."/>
            <person name="Moussa E."/>
            <person name="Panigrahi A."/>
            <person name="Vermont S.J."/>
            <person name="Otto T.D."/>
            <person name="Wastling J."/>
            <person name="Pain A."/>
        </authorList>
    </citation>
    <scope>NUCLEOTIDE SEQUENCE</scope>
    <source>
        <strain evidence="3">Liverpool</strain>
    </source>
</reference>
<feature type="compositionally biased region" description="Basic and acidic residues" evidence="1">
    <location>
        <begin position="693"/>
        <end position="702"/>
    </location>
</feature>
<feature type="compositionally biased region" description="Low complexity" evidence="1">
    <location>
        <begin position="996"/>
        <end position="1023"/>
    </location>
</feature>
<feature type="compositionally biased region" description="Low complexity" evidence="1">
    <location>
        <begin position="724"/>
        <end position="737"/>
    </location>
</feature>
<feature type="compositionally biased region" description="Basic and acidic residues" evidence="1">
    <location>
        <begin position="853"/>
        <end position="863"/>
    </location>
</feature>
<dbReference type="OMA" id="KLYQWRM"/>
<feature type="region of interest" description="Disordered" evidence="1">
    <location>
        <begin position="499"/>
        <end position="522"/>
    </location>
</feature>
<feature type="region of interest" description="Disordered" evidence="1">
    <location>
        <begin position="899"/>
        <end position="940"/>
    </location>
</feature>
<evidence type="ECO:0000313" key="2">
    <source>
        <dbReference type="EMBL" id="CBZ55362.1"/>
    </source>
</evidence>
<evidence type="ECO:0000313" key="3">
    <source>
        <dbReference type="EMBL" id="CEL70098.1"/>
    </source>
</evidence>
<feature type="region of interest" description="Disordered" evidence="1">
    <location>
        <begin position="1101"/>
        <end position="1143"/>
    </location>
</feature>
<feature type="region of interest" description="Disordered" evidence="1">
    <location>
        <begin position="693"/>
        <end position="822"/>
    </location>
</feature>
<dbReference type="GeneID" id="13440775"/>
<accession>F0VNR6</accession>
<dbReference type="eggNOG" id="ENOG502S20D">
    <property type="taxonomic scope" value="Eukaryota"/>
</dbReference>
<organism evidence="2 4">
    <name type="scientific">Neospora caninum (strain Liverpool)</name>
    <dbReference type="NCBI Taxonomy" id="572307"/>
    <lineage>
        <taxon>Eukaryota</taxon>
        <taxon>Sar</taxon>
        <taxon>Alveolata</taxon>
        <taxon>Apicomplexa</taxon>
        <taxon>Conoidasida</taxon>
        <taxon>Coccidia</taxon>
        <taxon>Eucoccidiorida</taxon>
        <taxon>Eimeriorina</taxon>
        <taxon>Sarcocystidae</taxon>
        <taxon>Neospora</taxon>
    </lineage>
</organism>
<feature type="region of interest" description="Disordered" evidence="1">
    <location>
        <begin position="251"/>
        <end position="289"/>
    </location>
</feature>
<protein>
    <submittedName>
        <fullName evidence="2">Uncharacterized protein</fullName>
    </submittedName>
</protein>
<feature type="compositionally biased region" description="Polar residues" evidence="1">
    <location>
        <begin position="49"/>
        <end position="58"/>
    </location>
</feature>
<dbReference type="Proteomes" id="UP000007494">
    <property type="component" value="Chromosome XI"/>
</dbReference>